<dbReference type="Pfam" id="PF18812">
    <property type="entry name" value="PBECR3"/>
    <property type="match status" value="1"/>
</dbReference>
<sequence>MQDFDIYKISKGKSRNIKIGELKKEVIETLELDLKPQNITIWSNRLEEHCEKHKSQYDSPSNYDQAVKSIPLIIQNPDYVGIHPTSGNIQYIKRLNEISLVGIKVIKGNSGLLFRTIFPITEDKLEHNIRTGKYIPLK</sequence>
<name>A0A8S5P9G0_9CAUD</name>
<feature type="domain" description="Phage-Barnase-EndoU-ColicinE5/D-RelE like nuclease 3" evidence="1">
    <location>
        <begin position="18"/>
        <end position="126"/>
    </location>
</feature>
<protein>
    <submittedName>
        <fullName evidence="2">Nuclease</fullName>
    </submittedName>
</protein>
<dbReference type="InterPro" id="IPR041301">
    <property type="entry name" value="PBECR3"/>
</dbReference>
<evidence type="ECO:0000259" key="1">
    <source>
        <dbReference type="Pfam" id="PF18812"/>
    </source>
</evidence>
<evidence type="ECO:0000313" key="2">
    <source>
        <dbReference type="EMBL" id="DAE03823.1"/>
    </source>
</evidence>
<organism evidence="2">
    <name type="scientific">Myoviridae sp. ct2Pw37</name>
    <dbReference type="NCBI Taxonomy" id="2825021"/>
    <lineage>
        <taxon>Viruses</taxon>
        <taxon>Duplodnaviria</taxon>
        <taxon>Heunggongvirae</taxon>
        <taxon>Uroviricota</taxon>
        <taxon>Caudoviricetes</taxon>
    </lineage>
</organism>
<accession>A0A8S5P9G0</accession>
<proteinExistence type="predicted"/>
<dbReference type="EMBL" id="BK015374">
    <property type="protein sequence ID" value="DAE03823.1"/>
    <property type="molecule type" value="Genomic_DNA"/>
</dbReference>
<reference evidence="2" key="1">
    <citation type="journal article" date="2021" name="Proc. Natl. Acad. Sci. U.S.A.">
        <title>A Catalog of Tens of Thousands of Viruses from Human Metagenomes Reveals Hidden Associations with Chronic Diseases.</title>
        <authorList>
            <person name="Tisza M.J."/>
            <person name="Buck C.B."/>
        </authorList>
    </citation>
    <scope>NUCLEOTIDE SEQUENCE</scope>
    <source>
        <strain evidence="2">Ct2Pw37</strain>
    </source>
</reference>